<proteinExistence type="inferred from homology"/>
<keyword evidence="5" id="KW-0808">Transferase</keyword>
<sequence length="237" mass="26755">MITPLPFLSQATLITAFLASTIGTYFACQQPNPNPPCNFKTRSKTDSLTTCHITDRHATKVMLAPLGLLTVWTARLAYLYPNLSPQCHLLNTDLITWSPSTAIPIALILCAGVPLRLASYASLGKNFTFALTEPDRLKTTGLYRYVQHPSYTGVVILIICNVVLMGRVDGVMSCWASERWYKYLRDVGWSLAPVGVSIVMLGVWTRVMQEEEMLRGRFGEEWERWHRRTPRFIPGVF</sequence>
<comment type="similarity">
    <text evidence="5">Belongs to the class VI-like SAM-binding methyltransferase superfamily. Isoprenylcysteine carboxyl methyltransferase family.</text>
</comment>
<dbReference type="GO" id="GO:0032259">
    <property type="term" value="P:methylation"/>
    <property type="evidence" value="ECO:0007669"/>
    <property type="project" value="UniProtKB-KW"/>
</dbReference>
<evidence type="ECO:0000256" key="2">
    <source>
        <dbReference type="ARBA" id="ARBA00022692"/>
    </source>
</evidence>
<comment type="subcellular location">
    <subcellularLocation>
        <location evidence="5">Endoplasmic reticulum membrane</location>
        <topology evidence="5">Multi-pass membrane protein</topology>
    </subcellularLocation>
    <subcellularLocation>
        <location evidence="1">Membrane</location>
        <topology evidence="1">Multi-pass membrane protein</topology>
    </subcellularLocation>
</comment>
<feature type="transmembrane region" description="Helical" evidence="5">
    <location>
        <begin position="188"/>
        <end position="207"/>
    </location>
</feature>
<dbReference type="InterPro" id="IPR007269">
    <property type="entry name" value="ICMT_MeTrfase"/>
</dbReference>
<keyword evidence="5" id="KW-0256">Endoplasmic reticulum</keyword>
<evidence type="ECO:0000313" key="6">
    <source>
        <dbReference type="EMBL" id="KAK4178426.1"/>
    </source>
</evidence>
<keyword evidence="4 5" id="KW-0472">Membrane</keyword>
<name>A0AAN6WC96_9PEZI</name>
<comment type="catalytic activity">
    <reaction evidence="5">
        <text>[protein]-C-terminal S-[(2E,6E)-farnesyl]-L-cysteine + S-adenosyl-L-methionine = [protein]-C-terminal S-[(2E,6E)-farnesyl]-L-cysteine methyl ester + S-adenosyl-L-homocysteine</text>
        <dbReference type="Rhea" id="RHEA:21672"/>
        <dbReference type="Rhea" id="RHEA-COMP:12125"/>
        <dbReference type="Rhea" id="RHEA-COMP:12126"/>
        <dbReference type="ChEBI" id="CHEBI:57856"/>
        <dbReference type="ChEBI" id="CHEBI:59789"/>
        <dbReference type="ChEBI" id="CHEBI:90510"/>
        <dbReference type="ChEBI" id="CHEBI:90511"/>
        <dbReference type="EC" id="2.1.1.100"/>
    </reaction>
</comment>
<feature type="transmembrane region" description="Helical" evidence="5">
    <location>
        <begin position="151"/>
        <end position="168"/>
    </location>
</feature>
<dbReference type="PANTHER" id="PTHR12714">
    <property type="entry name" value="PROTEIN-S ISOPRENYLCYSTEINE O-METHYLTRANSFERASE"/>
    <property type="match status" value="1"/>
</dbReference>
<comment type="caution">
    <text evidence="6">The sequence shown here is derived from an EMBL/GenBank/DDBJ whole genome shotgun (WGS) entry which is preliminary data.</text>
</comment>
<evidence type="ECO:0000256" key="5">
    <source>
        <dbReference type="RuleBase" id="RU362022"/>
    </source>
</evidence>
<dbReference type="EC" id="2.1.1.100" evidence="5"/>
<keyword evidence="5" id="KW-0949">S-adenosyl-L-methionine</keyword>
<keyword evidence="5" id="KW-0489">Methyltransferase</keyword>
<organism evidence="6 7">
    <name type="scientific">Triangularia setosa</name>
    <dbReference type="NCBI Taxonomy" id="2587417"/>
    <lineage>
        <taxon>Eukaryota</taxon>
        <taxon>Fungi</taxon>
        <taxon>Dikarya</taxon>
        <taxon>Ascomycota</taxon>
        <taxon>Pezizomycotina</taxon>
        <taxon>Sordariomycetes</taxon>
        <taxon>Sordariomycetidae</taxon>
        <taxon>Sordariales</taxon>
        <taxon>Podosporaceae</taxon>
        <taxon>Triangularia</taxon>
    </lineage>
</organism>
<keyword evidence="7" id="KW-1185">Reference proteome</keyword>
<evidence type="ECO:0000313" key="7">
    <source>
        <dbReference type="Proteomes" id="UP001302321"/>
    </source>
</evidence>
<reference evidence="6" key="2">
    <citation type="submission" date="2023-05" db="EMBL/GenBank/DDBJ databases">
        <authorList>
            <consortium name="Lawrence Berkeley National Laboratory"/>
            <person name="Steindorff A."/>
            <person name="Hensen N."/>
            <person name="Bonometti L."/>
            <person name="Westerberg I."/>
            <person name="Brannstrom I.O."/>
            <person name="Guillou S."/>
            <person name="Cros-Aarteil S."/>
            <person name="Calhoun S."/>
            <person name="Haridas S."/>
            <person name="Kuo A."/>
            <person name="Mondo S."/>
            <person name="Pangilinan J."/>
            <person name="Riley R."/>
            <person name="Labutti K."/>
            <person name="Andreopoulos B."/>
            <person name="Lipzen A."/>
            <person name="Chen C."/>
            <person name="Yanf M."/>
            <person name="Daum C."/>
            <person name="Ng V."/>
            <person name="Clum A."/>
            <person name="Ohm R."/>
            <person name="Martin F."/>
            <person name="Silar P."/>
            <person name="Natvig D."/>
            <person name="Lalanne C."/>
            <person name="Gautier V."/>
            <person name="Ament-Velasquez S.L."/>
            <person name="Kruys A."/>
            <person name="Hutchinson M.I."/>
            <person name="Powell A.J."/>
            <person name="Barry K."/>
            <person name="Miller A.N."/>
            <person name="Grigoriev I.V."/>
            <person name="Debuchy R."/>
            <person name="Gladieux P."/>
            <person name="Thoren M.H."/>
            <person name="Johannesson H."/>
        </authorList>
    </citation>
    <scope>NUCLEOTIDE SEQUENCE</scope>
    <source>
        <strain evidence="6">CBS 892.96</strain>
    </source>
</reference>
<feature type="transmembrane region" description="Helical" evidence="5">
    <location>
        <begin position="100"/>
        <end position="118"/>
    </location>
</feature>
<gene>
    <name evidence="6" type="ORF">QBC36DRAFT_104880</name>
</gene>
<comment type="caution">
    <text evidence="5">Lacks conserved residue(s) required for the propagation of feature annotation.</text>
</comment>
<dbReference type="Pfam" id="PF04140">
    <property type="entry name" value="ICMT"/>
    <property type="match status" value="1"/>
</dbReference>
<dbReference type="Proteomes" id="UP001302321">
    <property type="component" value="Unassembled WGS sequence"/>
</dbReference>
<accession>A0AAN6WC96</accession>
<evidence type="ECO:0000256" key="3">
    <source>
        <dbReference type="ARBA" id="ARBA00022989"/>
    </source>
</evidence>
<reference evidence="6" key="1">
    <citation type="journal article" date="2023" name="Mol. Phylogenet. Evol.">
        <title>Genome-scale phylogeny and comparative genomics of the fungal order Sordariales.</title>
        <authorList>
            <person name="Hensen N."/>
            <person name="Bonometti L."/>
            <person name="Westerberg I."/>
            <person name="Brannstrom I.O."/>
            <person name="Guillou S."/>
            <person name="Cros-Aarteil S."/>
            <person name="Calhoun S."/>
            <person name="Haridas S."/>
            <person name="Kuo A."/>
            <person name="Mondo S."/>
            <person name="Pangilinan J."/>
            <person name="Riley R."/>
            <person name="LaButti K."/>
            <person name="Andreopoulos B."/>
            <person name="Lipzen A."/>
            <person name="Chen C."/>
            <person name="Yan M."/>
            <person name="Daum C."/>
            <person name="Ng V."/>
            <person name="Clum A."/>
            <person name="Steindorff A."/>
            <person name="Ohm R.A."/>
            <person name="Martin F."/>
            <person name="Silar P."/>
            <person name="Natvig D.O."/>
            <person name="Lalanne C."/>
            <person name="Gautier V."/>
            <person name="Ament-Velasquez S.L."/>
            <person name="Kruys A."/>
            <person name="Hutchinson M.I."/>
            <person name="Powell A.J."/>
            <person name="Barry K."/>
            <person name="Miller A.N."/>
            <person name="Grigoriev I.V."/>
            <person name="Debuchy R."/>
            <person name="Gladieux P."/>
            <person name="Hiltunen Thoren M."/>
            <person name="Johannesson H."/>
        </authorList>
    </citation>
    <scope>NUCLEOTIDE SEQUENCE</scope>
    <source>
        <strain evidence="6">CBS 892.96</strain>
    </source>
</reference>
<evidence type="ECO:0000256" key="4">
    <source>
        <dbReference type="ARBA" id="ARBA00023136"/>
    </source>
</evidence>
<dbReference type="PANTHER" id="PTHR12714:SF9">
    <property type="entry name" value="PROTEIN-S-ISOPRENYLCYSTEINE O-METHYLTRANSFERASE"/>
    <property type="match status" value="1"/>
</dbReference>
<keyword evidence="3 5" id="KW-1133">Transmembrane helix</keyword>
<dbReference type="GO" id="GO:0005789">
    <property type="term" value="C:endoplasmic reticulum membrane"/>
    <property type="evidence" value="ECO:0007669"/>
    <property type="project" value="UniProtKB-SubCell"/>
</dbReference>
<keyword evidence="2 5" id="KW-0812">Transmembrane</keyword>
<protein>
    <recommendedName>
        <fullName evidence="5">Protein-S-isoprenylcysteine O-methyltransferase</fullName>
        <ecNumber evidence="5">2.1.1.100</ecNumber>
    </recommendedName>
</protein>
<dbReference type="GO" id="GO:0004671">
    <property type="term" value="F:protein C-terminal S-isoprenylcysteine carboxyl O-methyltransferase activity"/>
    <property type="evidence" value="ECO:0007669"/>
    <property type="project" value="UniProtKB-EC"/>
</dbReference>
<evidence type="ECO:0000256" key="1">
    <source>
        <dbReference type="ARBA" id="ARBA00004141"/>
    </source>
</evidence>
<dbReference type="EMBL" id="MU866139">
    <property type="protein sequence ID" value="KAK4178426.1"/>
    <property type="molecule type" value="Genomic_DNA"/>
</dbReference>
<dbReference type="Gene3D" id="1.20.120.1630">
    <property type="match status" value="1"/>
</dbReference>
<dbReference type="AlphaFoldDB" id="A0AAN6WC96"/>